<keyword evidence="5" id="KW-1185">Reference proteome</keyword>
<feature type="domain" description="Copper amine oxidase-like N-terminal" evidence="2">
    <location>
        <begin position="256"/>
        <end position="361"/>
    </location>
</feature>
<dbReference type="Pfam" id="PF07833">
    <property type="entry name" value="Cu_amine_oxidN1"/>
    <property type="match status" value="1"/>
</dbReference>
<dbReference type="PANTHER" id="PTHR40446:SF2">
    <property type="entry name" value="N-ACETYLGLUCOSAMINE-1-PHOSPHODIESTER ALPHA-N-ACETYLGLUCOSAMINIDASE"/>
    <property type="match status" value="1"/>
</dbReference>
<dbReference type="EMBL" id="MCHY01000006">
    <property type="protein sequence ID" value="RKD25852.1"/>
    <property type="molecule type" value="Genomic_DNA"/>
</dbReference>
<organism evidence="4 5">
    <name type="scientific">Ammoniphilus oxalaticus</name>
    <dbReference type="NCBI Taxonomy" id="66863"/>
    <lineage>
        <taxon>Bacteria</taxon>
        <taxon>Bacillati</taxon>
        <taxon>Bacillota</taxon>
        <taxon>Bacilli</taxon>
        <taxon>Bacillales</taxon>
        <taxon>Paenibacillaceae</taxon>
        <taxon>Aneurinibacillus group</taxon>
        <taxon>Ammoniphilus</taxon>
    </lineage>
</organism>
<dbReference type="PANTHER" id="PTHR40446">
    <property type="entry name" value="N-ACETYLGLUCOSAMINE-1-PHOSPHODIESTER ALPHA-N-ACETYLGLUCOSAMINIDASE"/>
    <property type="match status" value="1"/>
</dbReference>
<evidence type="ECO:0000313" key="4">
    <source>
        <dbReference type="EMBL" id="RKD25852.1"/>
    </source>
</evidence>
<comment type="caution">
    <text evidence="4">The sequence shown here is derived from an EMBL/GenBank/DDBJ whole genome shotgun (WGS) entry which is preliminary data.</text>
</comment>
<dbReference type="InterPro" id="IPR018711">
    <property type="entry name" value="NAGPA"/>
</dbReference>
<evidence type="ECO:0000259" key="3">
    <source>
        <dbReference type="Pfam" id="PF09992"/>
    </source>
</evidence>
<feature type="domain" description="Phosphodiester glycosidase" evidence="3">
    <location>
        <begin position="78"/>
        <end position="244"/>
    </location>
</feature>
<evidence type="ECO:0000256" key="1">
    <source>
        <dbReference type="SAM" id="SignalP"/>
    </source>
</evidence>
<dbReference type="Pfam" id="PF09992">
    <property type="entry name" value="NAGPA"/>
    <property type="match status" value="1"/>
</dbReference>
<gene>
    <name evidence="4" type="ORF">BEP19_02655</name>
</gene>
<dbReference type="InterPro" id="IPR012854">
    <property type="entry name" value="Cu_amine_oxidase-like_N"/>
</dbReference>
<evidence type="ECO:0008006" key="6">
    <source>
        <dbReference type="Google" id="ProtNLM"/>
    </source>
</evidence>
<dbReference type="SUPFAM" id="SSF55383">
    <property type="entry name" value="Copper amine oxidase, domain N"/>
    <property type="match status" value="1"/>
</dbReference>
<reference evidence="4 5" key="1">
    <citation type="submission" date="2016-08" db="EMBL/GenBank/DDBJ databases">
        <title>Novel Firmicute Genomes.</title>
        <authorList>
            <person name="Poppleton D.I."/>
            <person name="Gribaldo S."/>
        </authorList>
    </citation>
    <scope>NUCLEOTIDE SEQUENCE [LARGE SCALE GENOMIC DNA]</scope>
    <source>
        <strain evidence="4 5">RAOx-1</strain>
    </source>
</reference>
<dbReference type="OrthoDB" id="9809781at2"/>
<name>A0A419SNN4_9BACL</name>
<feature type="signal peptide" evidence="1">
    <location>
        <begin position="1"/>
        <end position="21"/>
    </location>
</feature>
<proteinExistence type="predicted"/>
<keyword evidence="1" id="KW-0732">Signal</keyword>
<dbReference type="Gene3D" id="3.30.457.10">
    <property type="entry name" value="Copper amine oxidase-like, N-terminal domain"/>
    <property type="match status" value="1"/>
</dbReference>
<evidence type="ECO:0000259" key="2">
    <source>
        <dbReference type="Pfam" id="PF07833"/>
    </source>
</evidence>
<dbReference type="RefSeq" id="WP_120188533.1">
    <property type="nucleotide sequence ID" value="NZ_MCHY01000006.1"/>
</dbReference>
<protein>
    <recommendedName>
        <fullName evidence="6">Copper amine oxidase</fullName>
    </recommendedName>
</protein>
<feature type="chain" id="PRO_5038333893" description="Copper amine oxidase" evidence="1">
    <location>
        <begin position="22"/>
        <end position="366"/>
    </location>
</feature>
<sequence>MKLLKFILSFTILLLILPYNSGDAHQTSVAQATKRINGKNVSLVYIDLNNKNIEVKPVLARNQIGATESLESMAKRSNAFAAMNGTFFMSYEKGDFKPPWGTILIDRDLKNQGWTGASIGFKQDNTPSIGGITDLHHDDFQHMTSAGPTLLKNGQIVLNPLAEGMTDPKLTTLSGQRSFIGYTADKKLVMGTVPNVTLPQLAQICKQLGLDSALNMDGGASSGLYASGKYITAPGRLLSNALVVVPRSQQPIKIKINGAYHTFDVQPFIQNGRTLVPLAGIANVLQGQVDWEPITRTVTITKDHTTIQLTVDSKSARMNGVLTEIDAPAKIVENRTMVPLSFFSTSLGASVEWNEEERTVEMMTNR</sequence>
<dbReference type="AlphaFoldDB" id="A0A419SNN4"/>
<dbReference type="InterPro" id="IPR036582">
    <property type="entry name" value="Mao_N_sf"/>
</dbReference>
<evidence type="ECO:0000313" key="5">
    <source>
        <dbReference type="Proteomes" id="UP000284219"/>
    </source>
</evidence>
<accession>A0A419SNN4</accession>
<dbReference type="Proteomes" id="UP000284219">
    <property type="component" value="Unassembled WGS sequence"/>
</dbReference>